<evidence type="ECO:0000313" key="18">
    <source>
        <dbReference type="EMBL" id="MCB8877670.1"/>
    </source>
</evidence>
<reference evidence="18" key="2">
    <citation type="submission" date="2021-01" db="EMBL/GenBank/DDBJ databases">
        <authorList>
            <person name="Mieszkin S."/>
            <person name="Pouder E."/>
            <person name="Alain K."/>
        </authorList>
    </citation>
    <scope>NUCLEOTIDE SEQUENCE</scope>
    <source>
        <strain evidence="18">HW T2.11</strain>
    </source>
</reference>
<evidence type="ECO:0000313" key="19">
    <source>
        <dbReference type="Proteomes" id="UP000708298"/>
    </source>
</evidence>
<dbReference type="GO" id="GO:0015891">
    <property type="term" value="P:siderophore transport"/>
    <property type="evidence" value="ECO:0007669"/>
    <property type="project" value="InterPro"/>
</dbReference>
<evidence type="ECO:0000256" key="14">
    <source>
        <dbReference type="PROSITE-ProRule" id="PRU01360"/>
    </source>
</evidence>
<dbReference type="EMBL" id="JAESVB010000016">
    <property type="protein sequence ID" value="MCB8877670.1"/>
    <property type="molecule type" value="Genomic_DNA"/>
</dbReference>
<dbReference type="PROSITE" id="PS52016">
    <property type="entry name" value="TONB_DEPENDENT_REC_3"/>
    <property type="match status" value="1"/>
</dbReference>
<dbReference type="FunFam" id="2.40.170.20:FF:000005">
    <property type="entry name" value="TonB-dependent siderophore receptor"/>
    <property type="match status" value="1"/>
</dbReference>
<dbReference type="PANTHER" id="PTHR32552:SF68">
    <property type="entry name" value="FERRICHROME OUTER MEMBRANE TRANSPORTER_PHAGE RECEPTOR"/>
    <property type="match status" value="1"/>
</dbReference>
<sequence length="815" mass="88500">MTRVSKRSKHSGPCGPYLSWGASLALLAVLVGASLPPSAQAQVNSQAKPLSAAVGFAIPAGDLNTAILAFAQKADLQVFYDQTKVQGLQSPGVQGNLAPDIALAHILSGTGLTFRFTGPKAIVLQKAPVSADGATLPAVEVEARASGGQNPYGPGVGYVATRTMTASKTNTSVLEIPQTINTITRAQMTAQQSQTIRNALRYAPGVWVNDDADDRLDSFTARGFSLDQYLDGLKLLSGVWAVPKVEPYMLDRLDVLEGPSSTLYGADTPAGIIDMTSKRPTETPVHEVELSTGSYGLAQGAFDLGGPANKDGTLLYRITGIARTTGTEVNDTREERVNIAPSLTWKPNPDTSFTLLTSYLHDPNGGFWDELPLQGTLLYSPTGKISPSFYTGDKNFENYNRTQWQVGYEFWHRFNDIWQVRQNFRYTNLSLEYEAVQGLSMESDNVTMTRQAYTANETLNTINLDNEAQANFSTGPVGHTLLLGIDYQHLTWNDLTRWGDAPSLNILDPDYDLPIATPAVFQNQYEIEDQIGLYAQDQLKLGRWRLLLGGREDLTSYSLLNRLTDSTSEQSPSAFTGHVGLSYIFPTGIAPYVSYSTSFSPTIGTGYDGNAFKPTTGKQEEVGIKYQPHGWNARFTASLFNLLEDNVETTDPNHANYYVQTGQVRSRGVELSAVGSPEPGLNLRASYTHLATDITQANDGTEGNELADTPNNIISGWGDYTVQQGRMTGFGFGGGVKFGGQMFATNDNTYKMPSYVIVDAALHYDLSSLGRNFEGAKLAVNADNLFNEEYLAACSSSGCQYGLGRSVIATLSYSW</sequence>
<dbReference type="Gene3D" id="2.40.170.20">
    <property type="entry name" value="TonB-dependent receptor, beta-barrel domain"/>
    <property type="match status" value="1"/>
</dbReference>
<evidence type="ECO:0000256" key="3">
    <source>
        <dbReference type="ARBA" id="ARBA00022448"/>
    </source>
</evidence>
<dbReference type="RefSeq" id="WP_227323319.1">
    <property type="nucleotide sequence ID" value="NZ_JAESVB010000016.1"/>
</dbReference>
<keyword evidence="6 14" id="KW-0812">Transmembrane</keyword>
<evidence type="ECO:0000256" key="1">
    <source>
        <dbReference type="ARBA" id="ARBA00004571"/>
    </source>
</evidence>
<dbReference type="InterPro" id="IPR000531">
    <property type="entry name" value="Beta-barrel_TonB"/>
</dbReference>
<keyword evidence="5" id="KW-0410">Iron transport</keyword>
<protein>
    <submittedName>
        <fullName evidence="18">TonB-dependent siderophore receptor</fullName>
    </submittedName>
</protein>
<dbReference type="InterPro" id="IPR036942">
    <property type="entry name" value="Beta-barrel_TonB_sf"/>
</dbReference>
<dbReference type="AlphaFoldDB" id="A0A963YWN1"/>
<dbReference type="SMART" id="SM00965">
    <property type="entry name" value="STN"/>
    <property type="match status" value="1"/>
</dbReference>
<proteinExistence type="inferred from homology"/>
<dbReference type="Pfam" id="PF00593">
    <property type="entry name" value="TonB_dep_Rec_b-barrel"/>
    <property type="match status" value="1"/>
</dbReference>
<dbReference type="GO" id="GO:0009279">
    <property type="term" value="C:cell outer membrane"/>
    <property type="evidence" value="ECO:0007669"/>
    <property type="project" value="UniProtKB-SubCell"/>
</dbReference>
<evidence type="ECO:0000256" key="7">
    <source>
        <dbReference type="ARBA" id="ARBA00022729"/>
    </source>
</evidence>
<keyword evidence="13 14" id="KW-0998">Cell outer membrane</keyword>
<dbReference type="Gene3D" id="3.55.50.30">
    <property type="match status" value="1"/>
</dbReference>
<evidence type="ECO:0000256" key="11">
    <source>
        <dbReference type="ARBA" id="ARBA00023136"/>
    </source>
</evidence>
<keyword evidence="9" id="KW-0406">Ion transport</keyword>
<evidence type="ECO:0000256" key="12">
    <source>
        <dbReference type="ARBA" id="ARBA00023170"/>
    </source>
</evidence>
<dbReference type="InterPro" id="IPR012910">
    <property type="entry name" value="Plug_dom"/>
</dbReference>
<gene>
    <name evidence="18" type="ORF">ASILVAE211_20925</name>
</gene>
<dbReference type="InterPro" id="IPR010105">
    <property type="entry name" value="TonB_sidphr_rcpt"/>
</dbReference>
<keyword evidence="7 16" id="KW-0732">Signal</keyword>
<comment type="subcellular location">
    <subcellularLocation>
        <location evidence="1 14">Cell outer membrane</location>
        <topology evidence="1 14">Multi-pass membrane protein</topology>
    </subcellularLocation>
</comment>
<name>A0A963YWN1_9PROT</name>
<keyword evidence="11 14" id="KW-0472">Membrane</keyword>
<dbReference type="CDD" id="cd01347">
    <property type="entry name" value="ligand_gated_channel"/>
    <property type="match status" value="1"/>
</dbReference>
<evidence type="ECO:0000259" key="17">
    <source>
        <dbReference type="SMART" id="SM00965"/>
    </source>
</evidence>
<organism evidence="18 19">
    <name type="scientific">Acidisoma silvae</name>
    <dbReference type="NCBI Taxonomy" id="2802396"/>
    <lineage>
        <taxon>Bacteria</taxon>
        <taxon>Pseudomonadati</taxon>
        <taxon>Pseudomonadota</taxon>
        <taxon>Alphaproteobacteria</taxon>
        <taxon>Acetobacterales</taxon>
        <taxon>Acidocellaceae</taxon>
        <taxon>Acidisoma</taxon>
    </lineage>
</organism>
<evidence type="ECO:0000256" key="5">
    <source>
        <dbReference type="ARBA" id="ARBA00022496"/>
    </source>
</evidence>
<dbReference type="Proteomes" id="UP000708298">
    <property type="component" value="Unassembled WGS sequence"/>
</dbReference>
<dbReference type="Pfam" id="PF07660">
    <property type="entry name" value="STN"/>
    <property type="match status" value="1"/>
</dbReference>
<feature type="chain" id="PRO_5036844983" evidence="16">
    <location>
        <begin position="42"/>
        <end position="815"/>
    </location>
</feature>
<keyword evidence="4 14" id="KW-1134">Transmembrane beta strand</keyword>
<reference evidence="18" key="1">
    <citation type="journal article" date="2021" name="Microorganisms">
        <title>Acidisoma silvae sp. nov. and Acidisomacellulosilytica sp. nov., Two Acidophilic Bacteria Isolated from Decaying Wood, Hydrolyzing Cellulose and Producing Poly-3-hydroxybutyrate.</title>
        <authorList>
            <person name="Mieszkin S."/>
            <person name="Pouder E."/>
            <person name="Uroz S."/>
            <person name="Simon-Colin C."/>
            <person name="Alain K."/>
        </authorList>
    </citation>
    <scope>NUCLEOTIDE SEQUENCE</scope>
    <source>
        <strain evidence="18">HW T2.11</strain>
    </source>
</reference>
<dbReference type="NCBIfam" id="TIGR01783">
    <property type="entry name" value="TonB-siderophor"/>
    <property type="match status" value="1"/>
</dbReference>
<evidence type="ECO:0000256" key="9">
    <source>
        <dbReference type="ARBA" id="ARBA00023065"/>
    </source>
</evidence>
<comment type="similarity">
    <text evidence="2 14 15">Belongs to the TonB-dependent receptor family.</text>
</comment>
<evidence type="ECO:0000256" key="6">
    <source>
        <dbReference type="ARBA" id="ARBA00022692"/>
    </source>
</evidence>
<feature type="domain" description="Secretin/TonB short N-terminal" evidence="17">
    <location>
        <begin position="76"/>
        <end position="127"/>
    </location>
</feature>
<keyword evidence="19" id="KW-1185">Reference proteome</keyword>
<dbReference type="SUPFAM" id="SSF56935">
    <property type="entry name" value="Porins"/>
    <property type="match status" value="1"/>
</dbReference>
<keyword evidence="12 18" id="KW-0675">Receptor</keyword>
<evidence type="ECO:0000256" key="10">
    <source>
        <dbReference type="ARBA" id="ARBA00023077"/>
    </source>
</evidence>
<dbReference type="InterPro" id="IPR011662">
    <property type="entry name" value="Secretin/TonB_short_N"/>
</dbReference>
<evidence type="ECO:0000256" key="16">
    <source>
        <dbReference type="SAM" id="SignalP"/>
    </source>
</evidence>
<dbReference type="GO" id="GO:0038023">
    <property type="term" value="F:signaling receptor activity"/>
    <property type="evidence" value="ECO:0007669"/>
    <property type="project" value="InterPro"/>
</dbReference>
<comment type="caution">
    <text evidence="18">The sequence shown here is derived from an EMBL/GenBank/DDBJ whole genome shotgun (WGS) entry which is preliminary data.</text>
</comment>
<evidence type="ECO:0000256" key="15">
    <source>
        <dbReference type="RuleBase" id="RU003357"/>
    </source>
</evidence>
<dbReference type="Gene3D" id="2.170.130.10">
    <property type="entry name" value="TonB-dependent receptor, plug domain"/>
    <property type="match status" value="1"/>
</dbReference>
<keyword evidence="3 14" id="KW-0813">Transport</keyword>
<dbReference type="Pfam" id="PF07715">
    <property type="entry name" value="Plug"/>
    <property type="match status" value="1"/>
</dbReference>
<evidence type="ECO:0000256" key="2">
    <source>
        <dbReference type="ARBA" id="ARBA00009810"/>
    </source>
</evidence>
<accession>A0A963YWN1</accession>
<evidence type="ECO:0000256" key="8">
    <source>
        <dbReference type="ARBA" id="ARBA00023004"/>
    </source>
</evidence>
<keyword evidence="10 15" id="KW-0798">TonB box</keyword>
<keyword evidence="8" id="KW-0408">Iron</keyword>
<evidence type="ECO:0000256" key="4">
    <source>
        <dbReference type="ARBA" id="ARBA00022452"/>
    </source>
</evidence>
<feature type="signal peptide" evidence="16">
    <location>
        <begin position="1"/>
        <end position="41"/>
    </location>
</feature>
<dbReference type="PANTHER" id="PTHR32552">
    <property type="entry name" value="FERRICHROME IRON RECEPTOR-RELATED"/>
    <property type="match status" value="1"/>
</dbReference>
<dbReference type="InterPro" id="IPR039426">
    <property type="entry name" value="TonB-dep_rcpt-like"/>
</dbReference>
<evidence type="ECO:0000256" key="13">
    <source>
        <dbReference type="ARBA" id="ARBA00023237"/>
    </source>
</evidence>
<dbReference type="InterPro" id="IPR037066">
    <property type="entry name" value="Plug_dom_sf"/>
</dbReference>
<dbReference type="GO" id="GO:0015344">
    <property type="term" value="F:siderophore uptake transmembrane transporter activity"/>
    <property type="evidence" value="ECO:0007669"/>
    <property type="project" value="TreeGrafter"/>
</dbReference>